<sequence length="199" mass="21927">MGEQNLDRLSAMRAFAMVGRRLSFVNAAAALDISASALSRRIAQLENALGCRLLHRTTRSVTLMEAGEIYLDRCLDVLACAEEADAAVSAHAVEPHGLLRIALPNLYGQKVVAPLLPRFMERHPRLKLQLLFDDRFADLVETRVDVGVRIGTLTSGDYVVRKLTMNRRNLCASPPISNGAARRRRSTISARMTACISAR</sequence>
<dbReference type="InterPro" id="IPR058163">
    <property type="entry name" value="LysR-type_TF_proteobact-type"/>
</dbReference>
<evidence type="ECO:0000256" key="3">
    <source>
        <dbReference type="ARBA" id="ARBA00023125"/>
    </source>
</evidence>
<dbReference type="EMBL" id="CP081869">
    <property type="protein sequence ID" value="QZO01258.1"/>
    <property type="molecule type" value="Genomic_DNA"/>
</dbReference>
<gene>
    <name evidence="6" type="ORF">K6K41_06975</name>
</gene>
<evidence type="ECO:0000259" key="5">
    <source>
        <dbReference type="PROSITE" id="PS50931"/>
    </source>
</evidence>
<dbReference type="KEGG" id="cmet:K6K41_06975"/>
<dbReference type="Proteomes" id="UP000825701">
    <property type="component" value="Chromosome"/>
</dbReference>
<evidence type="ECO:0000256" key="2">
    <source>
        <dbReference type="ARBA" id="ARBA00023015"/>
    </source>
</evidence>
<comment type="similarity">
    <text evidence="1">Belongs to the LysR transcriptional regulatory family.</text>
</comment>
<reference evidence="6" key="1">
    <citation type="submission" date="2021-08" db="EMBL/GenBank/DDBJ databases">
        <authorList>
            <person name="Zhang H."/>
            <person name="Xu M."/>
            <person name="Yu Z."/>
            <person name="Yang L."/>
            <person name="Cai Y."/>
        </authorList>
    </citation>
    <scope>NUCLEOTIDE SEQUENCE</scope>
    <source>
        <strain evidence="6">CHL1</strain>
    </source>
</reference>
<dbReference type="SUPFAM" id="SSF53850">
    <property type="entry name" value="Periplasmic binding protein-like II"/>
    <property type="match status" value="1"/>
</dbReference>
<dbReference type="GO" id="GO:0003677">
    <property type="term" value="F:DNA binding"/>
    <property type="evidence" value="ECO:0007669"/>
    <property type="project" value="UniProtKB-KW"/>
</dbReference>
<feature type="domain" description="HTH lysR-type" evidence="5">
    <location>
        <begin position="7"/>
        <end position="64"/>
    </location>
</feature>
<dbReference type="GO" id="GO:0003700">
    <property type="term" value="F:DNA-binding transcription factor activity"/>
    <property type="evidence" value="ECO:0007669"/>
    <property type="project" value="InterPro"/>
</dbReference>
<protein>
    <submittedName>
        <fullName evidence="6">LysR family transcriptional regulator</fullName>
    </submittedName>
</protein>
<dbReference type="PANTHER" id="PTHR30537">
    <property type="entry name" value="HTH-TYPE TRANSCRIPTIONAL REGULATOR"/>
    <property type="match status" value="1"/>
</dbReference>
<dbReference type="SUPFAM" id="SSF46785">
    <property type="entry name" value="Winged helix' DNA-binding domain"/>
    <property type="match status" value="1"/>
</dbReference>
<keyword evidence="2" id="KW-0805">Transcription regulation</keyword>
<dbReference type="Gene3D" id="1.10.10.10">
    <property type="entry name" value="Winged helix-like DNA-binding domain superfamily/Winged helix DNA-binding domain"/>
    <property type="match status" value="1"/>
</dbReference>
<name>A0A9E6RDE2_9HYPH</name>
<dbReference type="FunFam" id="1.10.10.10:FF:000001">
    <property type="entry name" value="LysR family transcriptional regulator"/>
    <property type="match status" value="1"/>
</dbReference>
<dbReference type="Gene3D" id="3.40.190.290">
    <property type="match status" value="1"/>
</dbReference>
<keyword evidence="3" id="KW-0238">DNA-binding</keyword>
<evidence type="ECO:0000256" key="4">
    <source>
        <dbReference type="ARBA" id="ARBA00023163"/>
    </source>
</evidence>
<keyword evidence="4" id="KW-0804">Transcription</keyword>
<dbReference type="InterPro" id="IPR036390">
    <property type="entry name" value="WH_DNA-bd_sf"/>
</dbReference>
<evidence type="ECO:0000313" key="6">
    <source>
        <dbReference type="EMBL" id="QZO01258.1"/>
    </source>
</evidence>
<dbReference type="InterPro" id="IPR036388">
    <property type="entry name" value="WH-like_DNA-bd_sf"/>
</dbReference>
<keyword evidence="7" id="KW-1185">Reference proteome</keyword>
<accession>A0A9E6RDE2</accession>
<dbReference type="AlphaFoldDB" id="A0A9E6RDE2"/>
<dbReference type="InterPro" id="IPR000847">
    <property type="entry name" value="LysR_HTH_N"/>
</dbReference>
<organism evidence="6 7">
    <name type="scientific">Chenggangzhangella methanolivorans</name>
    <dbReference type="NCBI Taxonomy" id="1437009"/>
    <lineage>
        <taxon>Bacteria</taxon>
        <taxon>Pseudomonadati</taxon>
        <taxon>Pseudomonadota</taxon>
        <taxon>Alphaproteobacteria</taxon>
        <taxon>Hyphomicrobiales</taxon>
        <taxon>Methylopilaceae</taxon>
        <taxon>Chenggangzhangella</taxon>
    </lineage>
</organism>
<dbReference type="PROSITE" id="PS50931">
    <property type="entry name" value="HTH_LYSR"/>
    <property type="match status" value="1"/>
</dbReference>
<evidence type="ECO:0000313" key="7">
    <source>
        <dbReference type="Proteomes" id="UP000825701"/>
    </source>
</evidence>
<proteinExistence type="inferred from homology"/>
<dbReference type="Pfam" id="PF03466">
    <property type="entry name" value="LysR_substrate"/>
    <property type="match status" value="1"/>
</dbReference>
<dbReference type="InterPro" id="IPR005119">
    <property type="entry name" value="LysR_subst-bd"/>
</dbReference>
<dbReference type="Pfam" id="PF00126">
    <property type="entry name" value="HTH_1"/>
    <property type="match status" value="1"/>
</dbReference>
<dbReference type="PANTHER" id="PTHR30537:SF5">
    <property type="entry name" value="HTH-TYPE TRANSCRIPTIONAL ACTIVATOR TTDR-RELATED"/>
    <property type="match status" value="1"/>
</dbReference>
<evidence type="ECO:0000256" key="1">
    <source>
        <dbReference type="ARBA" id="ARBA00009437"/>
    </source>
</evidence>